<feature type="transmembrane region" description="Helical" evidence="1">
    <location>
        <begin position="38"/>
        <end position="58"/>
    </location>
</feature>
<dbReference type="InterPro" id="IPR037185">
    <property type="entry name" value="EmrE-like"/>
</dbReference>
<dbReference type="AlphaFoldDB" id="V4R133"/>
<dbReference type="STRING" id="631454.N177_1540"/>
<feature type="domain" description="EamA" evidence="2">
    <location>
        <begin position="10"/>
        <end position="139"/>
    </location>
</feature>
<comment type="caution">
    <text evidence="3">The sequence shown here is derived from an EMBL/GenBank/DDBJ whole genome shotgun (WGS) entry which is preliminary data.</text>
</comment>
<keyword evidence="1" id="KW-0812">Transmembrane</keyword>
<evidence type="ECO:0000313" key="3">
    <source>
        <dbReference type="EMBL" id="ESR25707.1"/>
    </source>
</evidence>
<accession>V4R133</accession>
<dbReference type="Pfam" id="PF00892">
    <property type="entry name" value="EamA"/>
    <property type="match status" value="2"/>
</dbReference>
<reference evidence="3 4" key="1">
    <citation type="journal article" date="2014" name="Genome Announc.">
        <title>Draft Genome Sequence of Lutibaculum baratangense Strain AMV1T, Isolated from a Mud Volcano in Andamans, India.</title>
        <authorList>
            <person name="Singh A."/>
            <person name="Sreenivas A."/>
            <person name="Sathyanarayana Reddy G."/>
            <person name="Pinnaka A.K."/>
            <person name="Shivaji S."/>
        </authorList>
    </citation>
    <scope>NUCLEOTIDE SEQUENCE [LARGE SCALE GENOMIC DNA]</scope>
    <source>
        <strain evidence="3 4">AMV1</strain>
    </source>
</reference>
<dbReference type="Gene3D" id="1.10.3730.20">
    <property type="match status" value="1"/>
</dbReference>
<dbReference type="PATRIC" id="fig|631454.5.peg.1521"/>
<proteinExistence type="predicted"/>
<organism evidence="3 4">
    <name type="scientific">Lutibaculum baratangense AMV1</name>
    <dbReference type="NCBI Taxonomy" id="631454"/>
    <lineage>
        <taxon>Bacteria</taxon>
        <taxon>Pseudomonadati</taxon>
        <taxon>Pseudomonadota</taxon>
        <taxon>Alphaproteobacteria</taxon>
        <taxon>Hyphomicrobiales</taxon>
        <taxon>Tepidamorphaceae</taxon>
        <taxon>Lutibaculum</taxon>
    </lineage>
</organism>
<sequence>MAGDARTELGMTAMVAAMLVVPVIDAIAKHLGTSLSPTQIACLRFVFQTAILLPLALGTGRPIRSTHWRLHAARGAFLAGAMIFLIWAFQHLPLANAIAIFFVEPLILTLLSFVVLGERFGPRRLAAVVVGLVGALVVIRPNWAEFGAASILPLGAATCFACYLALTRRSAAHEDPICLQLWAGIFATGFLAAALVVGGTFGIGVLAPAWPGAAAWGWLAAMGLVSAVTHVLIGFAFQQAPASTLAPFQYLEIISATALGFLVFGDFPDALTWFGTAIIVAAGIYVFMRERRLARG</sequence>
<feature type="transmembrane region" description="Helical" evidence="1">
    <location>
        <begin position="95"/>
        <end position="117"/>
    </location>
</feature>
<feature type="transmembrane region" description="Helical" evidence="1">
    <location>
        <begin position="12"/>
        <end position="32"/>
    </location>
</feature>
<keyword evidence="4" id="KW-1185">Reference proteome</keyword>
<evidence type="ECO:0000313" key="4">
    <source>
        <dbReference type="Proteomes" id="UP000017819"/>
    </source>
</evidence>
<protein>
    <recommendedName>
        <fullName evidence="2">EamA domain-containing protein</fullName>
    </recommendedName>
</protein>
<gene>
    <name evidence="3" type="ORF">N177_1540</name>
</gene>
<evidence type="ECO:0000259" key="2">
    <source>
        <dbReference type="Pfam" id="PF00892"/>
    </source>
</evidence>
<dbReference type="SUPFAM" id="SSF103481">
    <property type="entry name" value="Multidrug resistance efflux transporter EmrE"/>
    <property type="match status" value="2"/>
</dbReference>
<dbReference type="PANTHER" id="PTHR22911">
    <property type="entry name" value="ACYL-MALONYL CONDENSING ENZYME-RELATED"/>
    <property type="match status" value="1"/>
</dbReference>
<dbReference type="Proteomes" id="UP000017819">
    <property type="component" value="Unassembled WGS sequence"/>
</dbReference>
<feature type="transmembrane region" description="Helical" evidence="1">
    <location>
        <begin position="215"/>
        <end position="237"/>
    </location>
</feature>
<dbReference type="InterPro" id="IPR000620">
    <property type="entry name" value="EamA_dom"/>
</dbReference>
<dbReference type="GO" id="GO:0016020">
    <property type="term" value="C:membrane"/>
    <property type="evidence" value="ECO:0007669"/>
    <property type="project" value="InterPro"/>
</dbReference>
<dbReference type="EMBL" id="AWXZ01000018">
    <property type="protein sequence ID" value="ESR25707.1"/>
    <property type="molecule type" value="Genomic_DNA"/>
</dbReference>
<dbReference type="eggNOG" id="COG0697">
    <property type="taxonomic scope" value="Bacteria"/>
</dbReference>
<feature type="transmembrane region" description="Helical" evidence="1">
    <location>
        <begin position="270"/>
        <end position="288"/>
    </location>
</feature>
<feature type="transmembrane region" description="Helical" evidence="1">
    <location>
        <begin position="178"/>
        <end position="203"/>
    </location>
</feature>
<feature type="transmembrane region" description="Helical" evidence="1">
    <location>
        <begin position="146"/>
        <end position="166"/>
    </location>
</feature>
<keyword evidence="1" id="KW-0472">Membrane</keyword>
<evidence type="ECO:0000256" key="1">
    <source>
        <dbReference type="SAM" id="Phobius"/>
    </source>
</evidence>
<dbReference type="PANTHER" id="PTHR22911:SF103">
    <property type="entry name" value="BLR2811 PROTEIN"/>
    <property type="match status" value="1"/>
</dbReference>
<feature type="domain" description="EamA" evidence="2">
    <location>
        <begin position="151"/>
        <end position="285"/>
    </location>
</feature>
<feature type="transmembrane region" description="Helical" evidence="1">
    <location>
        <begin position="124"/>
        <end position="140"/>
    </location>
</feature>
<feature type="transmembrane region" description="Helical" evidence="1">
    <location>
        <begin position="244"/>
        <end position="264"/>
    </location>
</feature>
<feature type="transmembrane region" description="Helical" evidence="1">
    <location>
        <begin position="70"/>
        <end position="89"/>
    </location>
</feature>
<keyword evidence="1" id="KW-1133">Transmembrane helix</keyword>
<name>V4R133_9HYPH</name>